<accession>H8KQF0</accession>
<dbReference type="Proteomes" id="UP000007590">
    <property type="component" value="Chromosome"/>
</dbReference>
<dbReference type="InterPro" id="IPR036629">
    <property type="entry name" value="YjbJ_sf"/>
</dbReference>
<keyword evidence="2" id="KW-1185">Reference proteome</keyword>
<dbReference type="OrthoDB" id="9796058at2"/>
<dbReference type="HOGENOM" id="CLU_135567_4_4_10"/>
<evidence type="ECO:0000313" key="2">
    <source>
        <dbReference type="Proteomes" id="UP000007590"/>
    </source>
</evidence>
<gene>
    <name evidence="1" type="ordered locus">Solca_1490</name>
</gene>
<name>H8KQF0_SOLCM</name>
<protein>
    <recommendedName>
        <fullName evidence="3">General stress protein CsbD</fullName>
    </recommendedName>
</protein>
<dbReference type="KEGG" id="scn:Solca_1490"/>
<dbReference type="RefSeq" id="WP_014679793.1">
    <property type="nucleotide sequence ID" value="NC_017770.1"/>
</dbReference>
<organism evidence="1 2">
    <name type="scientific">Solitalea canadensis (strain ATCC 29591 / DSM 3403 / JCM 21819 / LMG 8368 / NBRC 15130 / NCIMB 12057 / USAM 9D)</name>
    <name type="common">Flexibacter canadensis</name>
    <dbReference type="NCBI Taxonomy" id="929556"/>
    <lineage>
        <taxon>Bacteria</taxon>
        <taxon>Pseudomonadati</taxon>
        <taxon>Bacteroidota</taxon>
        <taxon>Sphingobacteriia</taxon>
        <taxon>Sphingobacteriales</taxon>
        <taxon>Sphingobacteriaceae</taxon>
        <taxon>Solitalea</taxon>
    </lineage>
</organism>
<dbReference type="STRING" id="929556.Solca_1490"/>
<sequence>MEETKSSGTFGQRKWSEQKTKLIAKFPVLTDADVHYELGNREKMLRKIETKLGKTKEELNLIIQQL</sequence>
<dbReference type="eggNOG" id="ENOG5030K61">
    <property type="taxonomic scope" value="Bacteria"/>
</dbReference>
<reference evidence="1" key="1">
    <citation type="submission" date="2012-02" db="EMBL/GenBank/DDBJ databases">
        <title>The complete genome of Solitalea canadensis DSM 3403.</title>
        <authorList>
            <consortium name="US DOE Joint Genome Institute (JGI-PGF)"/>
            <person name="Lucas S."/>
            <person name="Copeland A."/>
            <person name="Lapidus A."/>
            <person name="Glavina del Rio T."/>
            <person name="Dalin E."/>
            <person name="Tice H."/>
            <person name="Bruce D."/>
            <person name="Goodwin L."/>
            <person name="Pitluck S."/>
            <person name="Peters L."/>
            <person name="Ovchinnikova G."/>
            <person name="Lu M."/>
            <person name="Kyrpides N."/>
            <person name="Mavromatis K."/>
            <person name="Ivanova N."/>
            <person name="Brettin T."/>
            <person name="Detter J.C."/>
            <person name="Han C."/>
            <person name="Larimer F."/>
            <person name="Land M."/>
            <person name="Hauser L."/>
            <person name="Markowitz V."/>
            <person name="Cheng J.-F."/>
            <person name="Hugenholtz P."/>
            <person name="Woyke T."/>
            <person name="Wu D."/>
            <person name="Spring S."/>
            <person name="Schroeder M."/>
            <person name="Kopitz M."/>
            <person name="Brambilla E."/>
            <person name="Klenk H.-P."/>
            <person name="Eisen J.A."/>
        </authorList>
    </citation>
    <scope>NUCLEOTIDE SEQUENCE</scope>
    <source>
        <strain evidence="1">DSM 3403</strain>
    </source>
</reference>
<dbReference type="AlphaFoldDB" id="H8KQF0"/>
<dbReference type="Gene3D" id="1.10.1470.10">
    <property type="entry name" value="YjbJ"/>
    <property type="match status" value="1"/>
</dbReference>
<evidence type="ECO:0008006" key="3">
    <source>
        <dbReference type="Google" id="ProtNLM"/>
    </source>
</evidence>
<dbReference type="EMBL" id="CP003349">
    <property type="protein sequence ID" value="AFD06566.1"/>
    <property type="molecule type" value="Genomic_DNA"/>
</dbReference>
<proteinExistence type="predicted"/>
<evidence type="ECO:0000313" key="1">
    <source>
        <dbReference type="EMBL" id="AFD06566.1"/>
    </source>
</evidence>